<feature type="region of interest" description="Disordered" evidence="1">
    <location>
        <begin position="32"/>
        <end position="91"/>
    </location>
</feature>
<dbReference type="EMBL" id="CP115965">
    <property type="protein sequence ID" value="WZW99676.1"/>
    <property type="molecule type" value="Genomic_DNA"/>
</dbReference>
<evidence type="ECO:0000313" key="3">
    <source>
        <dbReference type="EMBL" id="WZW99676.1"/>
    </source>
</evidence>
<feature type="compositionally biased region" description="Gly residues" evidence="1">
    <location>
        <begin position="161"/>
        <end position="182"/>
    </location>
</feature>
<dbReference type="RefSeq" id="WP_232550137.1">
    <property type="nucleotide sequence ID" value="NZ_CP115965.1"/>
</dbReference>
<dbReference type="Proteomes" id="UP001434337">
    <property type="component" value="Chromosome"/>
</dbReference>
<accession>A0ABZ3CAP7</accession>
<feature type="chain" id="PRO_5045388898" evidence="2">
    <location>
        <begin position="28"/>
        <end position="196"/>
    </location>
</feature>
<gene>
    <name evidence="3" type="ORF">PCC79_05635</name>
</gene>
<protein>
    <submittedName>
        <fullName evidence="3">Uncharacterized protein</fullName>
    </submittedName>
</protein>
<evidence type="ECO:0000256" key="2">
    <source>
        <dbReference type="SAM" id="SignalP"/>
    </source>
</evidence>
<reference evidence="3 4" key="1">
    <citation type="journal article" date="2023" name="Environ Microbiome">
        <title>A coral-associated actinobacterium mitigates coral bleaching under heat stress.</title>
        <authorList>
            <person name="Li J."/>
            <person name="Zou Y."/>
            <person name="Li Q."/>
            <person name="Zhang J."/>
            <person name="Bourne D.G."/>
            <person name="Lyu Y."/>
            <person name="Liu C."/>
            <person name="Zhang S."/>
        </authorList>
    </citation>
    <scope>NUCLEOTIDE SEQUENCE [LARGE SCALE GENOMIC DNA]</scope>
    <source>
        <strain evidence="3 4">SCSIO 13291</strain>
    </source>
</reference>
<evidence type="ECO:0000313" key="4">
    <source>
        <dbReference type="Proteomes" id="UP001434337"/>
    </source>
</evidence>
<feature type="compositionally biased region" description="Low complexity" evidence="1">
    <location>
        <begin position="32"/>
        <end position="56"/>
    </location>
</feature>
<name>A0ABZ3CAP7_9ACTN</name>
<organism evidence="3 4">
    <name type="scientific">Propioniciclava soli</name>
    <dbReference type="NCBI Taxonomy" id="2775081"/>
    <lineage>
        <taxon>Bacteria</taxon>
        <taxon>Bacillati</taxon>
        <taxon>Actinomycetota</taxon>
        <taxon>Actinomycetes</taxon>
        <taxon>Propionibacteriales</taxon>
        <taxon>Propionibacteriaceae</taxon>
        <taxon>Propioniciclava</taxon>
    </lineage>
</organism>
<keyword evidence="4" id="KW-1185">Reference proteome</keyword>
<feature type="signal peptide" evidence="2">
    <location>
        <begin position="1"/>
        <end position="27"/>
    </location>
</feature>
<keyword evidence="2" id="KW-0732">Signal</keyword>
<evidence type="ECO:0000256" key="1">
    <source>
        <dbReference type="SAM" id="MobiDB-lite"/>
    </source>
</evidence>
<feature type="region of interest" description="Disordered" evidence="1">
    <location>
        <begin position="157"/>
        <end position="196"/>
    </location>
</feature>
<proteinExistence type="predicted"/>
<feature type="compositionally biased region" description="Low complexity" evidence="1">
    <location>
        <begin position="183"/>
        <end position="196"/>
    </location>
</feature>
<sequence length="196" mass="18404">MNTIQKVGLGLGALALGVGAAVGVTNAAETATADTPATQTDANGSTPADAAPGADAVDTRGNRGTDPTTSGADTGAAGEGRRGGGPGARMGDLAADLATALDADEAAIQEAIDATMASQTPPSDGERPDAAALQETLATAIADRLGIDEATVTAALADLHPGGGHPGGGGGHSADGAEGAGTDGAPAPDATTETNG</sequence>